<gene>
    <name evidence="7" type="ORF">G7166_000608</name>
</gene>
<comment type="caution">
    <text evidence="7">The sequence shown here is derived from an EMBL/GenBank/DDBJ whole genome shotgun (WGS) entry which is preliminary data.</text>
</comment>
<feature type="transmembrane region" description="Helical" evidence="6">
    <location>
        <begin position="7"/>
        <end position="25"/>
    </location>
</feature>
<dbReference type="GO" id="GO:0022857">
    <property type="term" value="F:transmembrane transporter activity"/>
    <property type="evidence" value="ECO:0007669"/>
    <property type="project" value="InterPro"/>
</dbReference>
<feature type="non-terminal residue" evidence="7">
    <location>
        <position position="1"/>
    </location>
</feature>
<evidence type="ECO:0000313" key="7">
    <source>
        <dbReference type="EMBL" id="HAF3236576.1"/>
    </source>
</evidence>
<evidence type="ECO:0000256" key="4">
    <source>
        <dbReference type="ARBA" id="ARBA00022989"/>
    </source>
</evidence>
<keyword evidence="5 6" id="KW-0472">Membrane</keyword>
<proteinExistence type="predicted"/>
<comment type="subcellular location">
    <subcellularLocation>
        <location evidence="1">Cell inner membrane</location>
        <topology evidence="1">Multi-pass membrane protein</topology>
    </subcellularLocation>
</comment>
<reference evidence="7" key="1">
    <citation type="journal article" date="2018" name="Genome Biol.">
        <title>SKESA: strategic k-mer extension for scrupulous assemblies.</title>
        <authorList>
            <person name="Souvorov A."/>
            <person name="Agarwala R."/>
            <person name="Lipman D.J."/>
        </authorList>
    </citation>
    <scope>NUCLEOTIDE SEQUENCE</scope>
    <source>
        <strain evidence="7">Banker Type1</strain>
    </source>
</reference>
<sequence>IGAAGTFWLYTALNIAFIGITFWLIPETKNVTLEHIERKLMAGEKLRNIGV</sequence>
<dbReference type="Pfam" id="PF00083">
    <property type="entry name" value="Sugar_tr"/>
    <property type="match status" value="1"/>
</dbReference>
<evidence type="ECO:0000256" key="2">
    <source>
        <dbReference type="ARBA" id="ARBA00022519"/>
    </source>
</evidence>
<evidence type="ECO:0000256" key="5">
    <source>
        <dbReference type="ARBA" id="ARBA00023136"/>
    </source>
</evidence>
<dbReference type="EMBL" id="DAAUSX010000003">
    <property type="protein sequence ID" value="HAF3236576.1"/>
    <property type="molecule type" value="Genomic_DNA"/>
</dbReference>
<evidence type="ECO:0000256" key="6">
    <source>
        <dbReference type="SAM" id="Phobius"/>
    </source>
</evidence>
<dbReference type="InterPro" id="IPR005828">
    <property type="entry name" value="MFS_sugar_transport-like"/>
</dbReference>
<keyword evidence="2" id="KW-0997">Cell inner membrane</keyword>
<accession>A0A745Q134</accession>
<name>A0A745Q134_SALTI</name>
<dbReference type="InterPro" id="IPR036259">
    <property type="entry name" value="MFS_trans_sf"/>
</dbReference>
<evidence type="ECO:0000256" key="3">
    <source>
        <dbReference type="ARBA" id="ARBA00022692"/>
    </source>
</evidence>
<keyword evidence="3 6" id="KW-0812">Transmembrane</keyword>
<dbReference type="GO" id="GO:0005886">
    <property type="term" value="C:plasma membrane"/>
    <property type="evidence" value="ECO:0007669"/>
    <property type="project" value="UniProtKB-SubCell"/>
</dbReference>
<protein>
    <submittedName>
        <fullName evidence="7">Sugar porter family MFS transporter</fullName>
    </submittedName>
</protein>
<keyword evidence="2" id="KW-1003">Cell membrane</keyword>
<dbReference type="Gene3D" id="1.20.1250.20">
    <property type="entry name" value="MFS general substrate transporter like domains"/>
    <property type="match status" value="1"/>
</dbReference>
<keyword evidence="4 6" id="KW-1133">Transmembrane helix</keyword>
<dbReference type="AlphaFoldDB" id="A0A745Q134"/>
<reference evidence="7" key="2">
    <citation type="submission" date="2020-02" db="EMBL/GenBank/DDBJ databases">
        <authorList>
            <consortium name="NCBI Pathogen Detection Project"/>
        </authorList>
    </citation>
    <scope>NUCLEOTIDE SEQUENCE</scope>
    <source>
        <strain evidence="7">Banker Type1</strain>
    </source>
</reference>
<organism evidence="7">
    <name type="scientific">Salmonella typhi</name>
    <dbReference type="NCBI Taxonomy" id="90370"/>
    <lineage>
        <taxon>Bacteria</taxon>
        <taxon>Pseudomonadati</taxon>
        <taxon>Pseudomonadota</taxon>
        <taxon>Gammaproteobacteria</taxon>
        <taxon>Enterobacterales</taxon>
        <taxon>Enterobacteriaceae</taxon>
        <taxon>Salmonella</taxon>
    </lineage>
</organism>
<evidence type="ECO:0000256" key="1">
    <source>
        <dbReference type="ARBA" id="ARBA00004429"/>
    </source>
</evidence>